<sequence length="539" mass="60968">MSGYDSNLLFGTQVTYEDNQGAFEAFSNEQPVDNSSNPFLEPQQSDQQDSASYPTLQKQYSREVAPNTNSLSQPQSYNSNSTVTQSNGVVIQQKQRTSQNYQSQSTSQGKFQPSFKAPTLKFVSAYRTSMDITVCPPDMIGEGMGAYAIYKIITKQSLNDNPDYKKETSVSRRYSDFLWLRNVLKETRKGCLIPQLPEKAVLNNRNKDFLEQRRRDLEKFLNRVVESGSLSQANEITVFLEGSDEQLAAAKQNRPAAQSLEESTASPPPAAQPEGKMGKFTSFFGNSINQISNLAQGVHSVKEVDGWFGEKKSYILDLDVALRRFEENVSNVIRRRRELAMALGELKSAGLSFSSCEVTQHQEIANSYQRLGDVEDNIRQGMEDLSNNEQGYFEEGIRDYLKAIASVKELLNDRLDALMNMQNHERAVASKKEKFEKLKVSNSGKAASMQKEVDDAVRKLTESSAEYEKISATARLELTKFDEKRTYEMKRILNYVIRLNLDHFLKSSDSWRELLTEQHQNGDPNFDNKTKASWGSSTI</sequence>
<dbReference type="FunFam" id="1.20.1270.60:FF:000233">
    <property type="entry name" value="Uncharacterized protein"/>
    <property type="match status" value="1"/>
</dbReference>
<dbReference type="EMBL" id="GL871098">
    <property type="protein sequence ID" value="EGC34419.1"/>
    <property type="molecule type" value="Genomic_DNA"/>
</dbReference>
<dbReference type="RefSeq" id="XP_003289048.1">
    <property type="nucleotide sequence ID" value="XM_003289000.1"/>
</dbReference>
<keyword evidence="5" id="KW-1185">Reference proteome</keyword>
<protein>
    <recommendedName>
        <fullName evidence="3">PX domain-containing protein</fullName>
    </recommendedName>
</protein>
<evidence type="ECO:0000256" key="2">
    <source>
        <dbReference type="SAM" id="MobiDB-lite"/>
    </source>
</evidence>
<dbReference type="Pfam" id="PF09325">
    <property type="entry name" value="Vps5"/>
    <property type="match status" value="1"/>
</dbReference>
<accession>F0ZNR1</accession>
<dbReference type="SMART" id="SM00312">
    <property type="entry name" value="PX"/>
    <property type="match status" value="1"/>
</dbReference>
<dbReference type="InParanoid" id="F0ZNR1"/>
<feature type="region of interest" description="Disordered" evidence="2">
    <location>
        <begin position="519"/>
        <end position="539"/>
    </location>
</feature>
<proteinExistence type="predicted"/>
<dbReference type="InterPro" id="IPR027267">
    <property type="entry name" value="AH/BAR_dom_sf"/>
</dbReference>
<keyword evidence="1" id="KW-0175">Coiled coil</keyword>
<dbReference type="AlphaFoldDB" id="F0ZNR1"/>
<evidence type="ECO:0000259" key="3">
    <source>
        <dbReference type="PROSITE" id="PS50195"/>
    </source>
</evidence>
<feature type="compositionally biased region" description="Polar residues" evidence="2">
    <location>
        <begin position="27"/>
        <end position="59"/>
    </location>
</feature>
<gene>
    <name evidence="4" type="ORF">DICPUDRAFT_55843</name>
</gene>
<organism evidence="4 5">
    <name type="scientific">Dictyostelium purpureum</name>
    <name type="common">Slime mold</name>
    <dbReference type="NCBI Taxonomy" id="5786"/>
    <lineage>
        <taxon>Eukaryota</taxon>
        <taxon>Amoebozoa</taxon>
        <taxon>Evosea</taxon>
        <taxon>Eumycetozoa</taxon>
        <taxon>Dictyostelia</taxon>
        <taxon>Dictyosteliales</taxon>
        <taxon>Dictyosteliaceae</taxon>
        <taxon>Dictyostelium</taxon>
    </lineage>
</organism>
<dbReference type="PANTHER" id="PTHR10555">
    <property type="entry name" value="SORTING NEXIN"/>
    <property type="match status" value="1"/>
</dbReference>
<dbReference type="InterPro" id="IPR015404">
    <property type="entry name" value="Vps5_C"/>
</dbReference>
<evidence type="ECO:0000256" key="1">
    <source>
        <dbReference type="SAM" id="Coils"/>
    </source>
</evidence>
<dbReference type="GO" id="GO:0005768">
    <property type="term" value="C:endosome"/>
    <property type="evidence" value="ECO:0000318"/>
    <property type="project" value="GO_Central"/>
</dbReference>
<dbReference type="Gene3D" id="3.30.1520.10">
    <property type="entry name" value="Phox-like domain"/>
    <property type="match status" value="1"/>
</dbReference>
<dbReference type="SUPFAM" id="SSF64268">
    <property type="entry name" value="PX domain"/>
    <property type="match status" value="1"/>
</dbReference>
<feature type="domain" description="PX" evidence="3">
    <location>
        <begin position="128"/>
        <end position="247"/>
    </location>
</feature>
<evidence type="ECO:0000313" key="5">
    <source>
        <dbReference type="Proteomes" id="UP000001064"/>
    </source>
</evidence>
<dbReference type="FunCoup" id="F0ZNR1">
    <property type="interactions" value="1038"/>
</dbReference>
<dbReference type="GO" id="GO:0140220">
    <property type="term" value="C:pathogen-containing vacuole"/>
    <property type="evidence" value="ECO:0007669"/>
    <property type="project" value="EnsemblProtists"/>
</dbReference>
<dbReference type="Gene3D" id="1.20.1270.60">
    <property type="entry name" value="Arfaptin homology (AH) domain/BAR domain"/>
    <property type="match status" value="1"/>
</dbReference>
<dbReference type="InterPro" id="IPR036871">
    <property type="entry name" value="PX_dom_sf"/>
</dbReference>
<evidence type="ECO:0000313" key="4">
    <source>
        <dbReference type="EMBL" id="EGC34419.1"/>
    </source>
</evidence>
<dbReference type="GO" id="GO:0035091">
    <property type="term" value="F:phosphatidylinositol binding"/>
    <property type="evidence" value="ECO:0000318"/>
    <property type="project" value="GO_Central"/>
</dbReference>
<feature type="region of interest" description="Disordered" evidence="2">
    <location>
        <begin position="93"/>
        <end position="112"/>
    </location>
</feature>
<dbReference type="GO" id="GO:0032010">
    <property type="term" value="C:phagolysosome"/>
    <property type="evidence" value="ECO:0007669"/>
    <property type="project" value="EnsemblProtists"/>
</dbReference>
<reference evidence="5" key="1">
    <citation type="journal article" date="2011" name="Genome Biol.">
        <title>Comparative genomics of the social amoebae Dictyostelium discoideum and Dictyostelium purpureum.</title>
        <authorList>
            <consortium name="US DOE Joint Genome Institute (JGI-PGF)"/>
            <person name="Sucgang R."/>
            <person name="Kuo A."/>
            <person name="Tian X."/>
            <person name="Salerno W."/>
            <person name="Parikh A."/>
            <person name="Feasley C.L."/>
            <person name="Dalin E."/>
            <person name="Tu H."/>
            <person name="Huang E."/>
            <person name="Barry K."/>
            <person name="Lindquist E."/>
            <person name="Shapiro H."/>
            <person name="Bruce D."/>
            <person name="Schmutz J."/>
            <person name="Salamov A."/>
            <person name="Fey P."/>
            <person name="Gaudet P."/>
            <person name="Anjard C."/>
            <person name="Babu M.M."/>
            <person name="Basu S."/>
            <person name="Bushmanova Y."/>
            <person name="van der Wel H."/>
            <person name="Katoh-Kurasawa M."/>
            <person name="Dinh C."/>
            <person name="Coutinho P.M."/>
            <person name="Saito T."/>
            <person name="Elias M."/>
            <person name="Schaap P."/>
            <person name="Kay R.R."/>
            <person name="Henrissat B."/>
            <person name="Eichinger L."/>
            <person name="Rivero F."/>
            <person name="Putnam N.H."/>
            <person name="West C.M."/>
            <person name="Loomis W.F."/>
            <person name="Chisholm R.L."/>
            <person name="Shaulsky G."/>
            <person name="Strassmann J.E."/>
            <person name="Queller D.C."/>
            <person name="Kuspa A."/>
            <person name="Grigoriev I.V."/>
        </authorList>
    </citation>
    <scope>NUCLEOTIDE SEQUENCE [LARGE SCALE GENOMIC DNA]</scope>
    <source>
        <strain evidence="5">QSDP1</strain>
    </source>
</reference>
<feature type="region of interest" description="Disordered" evidence="2">
    <location>
        <begin position="250"/>
        <end position="278"/>
    </location>
</feature>
<dbReference type="PROSITE" id="PS50195">
    <property type="entry name" value="PX"/>
    <property type="match status" value="1"/>
</dbReference>
<dbReference type="CDD" id="cd07596">
    <property type="entry name" value="BAR_SNX"/>
    <property type="match status" value="1"/>
</dbReference>
<dbReference type="OMA" id="WSLHRFI"/>
<feature type="region of interest" description="Disordered" evidence="2">
    <location>
        <begin position="20"/>
        <end position="85"/>
    </location>
</feature>
<dbReference type="Pfam" id="PF00787">
    <property type="entry name" value="PX"/>
    <property type="match status" value="1"/>
</dbReference>
<feature type="coiled-coil region" evidence="1">
    <location>
        <begin position="421"/>
        <end position="466"/>
    </location>
</feature>
<dbReference type="OrthoDB" id="16650at2759"/>
<dbReference type="SUPFAM" id="SSF103657">
    <property type="entry name" value="BAR/IMD domain-like"/>
    <property type="match status" value="1"/>
</dbReference>
<dbReference type="GeneID" id="10499882"/>
<dbReference type="Proteomes" id="UP000001064">
    <property type="component" value="Unassembled WGS sequence"/>
</dbReference>
<dbReference type="PANTHER" id="PTHR10555:SF170">
    <property type="entry name" value="FI18122P1"/>
    <property type="match status" value="1"/>
</dbReference>
<dbReference type="KEGG" id="dpp:DICPUDRAFT_55843"/>
<dbReference type="InterPro" id="IPR001683">
    <property type="entry name" value="PX_dom"/>
</dbReference>
<dbReference type="GO" id="GO:0032009">
    <property type="term" value="C:early phagosome"/>
    <property type="evidence" value="ECO:0007669"/>
    <property type="project" value="EnsemblProtists"/>
</dbReference>
<dbReference type="FunFam" id="3.30.1520.10:FF:000101">
    <property type="entry name" value="Uncharacterized protein"/>
    <property type="match status" value="1"/>
</dbReference>
<dbReference type="STRING" id="5786.F0ZNR1"/>
<dbReference type="VEuPathDB" id="AmoebaDB:DICPUDRAFT_55843"/>
<dbReference type="eggNOG" id="KOG2273">
    <property type="taxonomic scope" value="Eukaryota"/>
</dbReference>
<name>F0ZNR1_DICPU</name>
<feature type="compositionally biased region" description="Polar residues" evidence="2">
    <location>
        <begin position="66"/>
        <end position="85"/>
    </location>
</feature>
<feature type="compositionally biased region" description="Low complexity" evidence="2">
    <location>
        <begin position="95"/>
        <end position="108"/>
    </location>
</feature>